<evidence type="ECO:0000313" key="7">
    <source>
        <dbReference type="EMBL" id="ARN74370.1"/>
    </source>
</evidence>
<dbReference type="Proteomes" id="UP000193450">
    <property type="component" value="Chromosome"/>
</dbReference>
<organism evidence="7 8">
    <name type="scientific">Oceanicoccus sagamiensis</name>
    <dbReference type="NCBI Taxonomy" id="716816"/>
    <lineage>
        <taxon>Bacteria</taxon>
        <taxon>Pseudomonadati</taxon>
        <taxon>Pseudomonadota</taxon>
        <taxon>Gammaproteobacteria</taxon>
        <taxon>Cellvibrionales</taxon>
        <taxon>Spongiibacteraceae</taxon>
        <taxon>Oceanicoccus</taxon>
    </lineage>
</organism>
<proteinExistence type="predicted"/>
<feature type="transmembrane region" description="Helical" evidence="5">
    <location>
        <begin position="117"/>
        <end position="136"/>
    </location>
</feature>
<gene>
    <name evidence="7" type="ORF">BST96_09695</name>
</gene>
<accession>A0A1X9N8J0</accession>
<name>A0A1X9N8J0_9GAMM</name>
<dbReference type="PANTHER" id="PTHR24221:SF632">
    <property type="entry name" value="ATP-DEPENDENT LIPID A-CORE FLIPPASE"/>
    <property type="match status" value="1"/>
</dbReference>
<dbReference type="GO" id="GO:0034040">
    <property type="term" value="F:ATPase-coupled lipid transmembrane transporter activity"/>
    <property type="evidence" value="ECO:0007669"/>
    <property type="project" value="TreeGrafter"/>
</dbReference>
<dbReference type="KEGG" id="osg:BST96_09695"/>
<feature type="transmembrane region" description="Helical" evidence="5">
    <location>
        <begin position="227"/>
        <end position="249"/>
    </location>
</feature>
<sequence length="518" mass="56016">MQSRLLLISLAVTLLSLALPIALLQVYDRILPNQGVGTAWVLGLGVLTAMLLEAGLRYGRSWMVNRAGMKFDAQSSVEAMQQLLSVPDAELKGLGHTQIEEGFNALKQLREYHSGQALLALYDAPFILLFLILIAYVGGAVVLIPITMLALAFMVVYWLGREASVHADRVKARNERRSYLLRQVFSRILPYKGLALEGVIASRFETSQRELASDQAQLDERLMQIQLLTSVFSQATTVIVVMFSAHLVISGDMSSGALAACTLLAGRCMAPVGALFSFWGRHQSSQQAFDKAQSLLSFGDSEIAVTDTKTEALVGVSCQQVTLPGLAQNLSFDLAAGKLARLEPDASINWSAVMAWLRVGGDREGISGERVFDGASDAAQIHIALVSRRSRLFQGSVLDNLTLFNSSRESLAYQWAEQLGLHQRLIQLPQGYHTQLAQGIGAGVDTGTAQLIALVRALTSEPNILLLDCADAGLDIAAQKQLAVVLNNLQGKLSCLVVSNSQELADIPLCAVKRGEQS</sequence>
<dbReference type="InterPro" id="IPR011527">
    <property type="entry name" value="ABC1_TM_dom"/>
</dbReference>
<dbReference type="Gene3D" id="1.20.1560.10">
    <property type="entry name" value="ABC transporter type 1, transmembrane domain"/>
    <property type="match status" value="1"/>
</dbReference>
<dbReference type="InterPro" id="IPR039421">
    <property type="entry name" value="Type_1_exporter"/>
</dbReference>
<keyword evidence="2 5" id="KW-0812">Transmembrane</keyword>
<dbReference type="SUPFAM" id="SSF52540">
    <property type="entry name" value="P-loop containing nucleoside triphosphate hydrolases"/>
    <property type="match status" value="1"/>
</dbReference>
<dbReference type="GO" id="GO:0140359">
    <property type="term" value="F:ABC-type transporter activity"/>
    <property type="evidence" value="ECO:0007669"/>
    <property type="project" value="InterPro"/>
</dbReference>
<keyword evidence="8" id="KW-1185">Reference proteome</keyword>
<feature type="transmembrane region" description="Helical" evidence="5">
    <location>
        <begin position="142"/>
        <end position="160"/>
    </location>
</feature>
<keyword evidence="3 5" id="KW-1133">Transmembrane helix</keyword>
<evidence type="ECO:0000256" key="4">
    <source>
        <dbReference type="ARBA" id="ARBA00023136"/>
    </source>
</evidence>
<feature type="domain" description="ABC transmembrane type-1" evidence="6">
    <location>
        <begin position="5"/>
        <end position="284"/>
    </location>
</feature>
<evidence type="ECO:0000256" key="5">
    <source>
        <dbReference type="SAM" id="Phobius"/>
    </source>
</evidence>
<protein>
    <recommendedName>
        <fullName evidence="6">ABC transmembrane type-1 domain-containing protein</fullName>
    </recommendedName>
</protein>
<evidence type="ECO:0000259" key="6">
    <source>
        <dbReference type="PROSITE" id="PS50929"/>
    </source>
</evidence>
<dbReference type="SUPFAM" id="SSF90123">
    <property type="entry name" value="ABC transporter transmembrane region"/>
    <property type="match status" value="1"/>
</dbReference>
<feature type="transmembrane region" description="Helical" evidence="5">
    <location>
        <begin position="36"/>
        <end position="56"/>
    </location>
</feature>
<dbReference type="Gene3D" id="3.40.50.300">
    <property type="entry name" value="P-loop containing nucleotide triphosphate hydrolases"/>
    <property type="match status" value="1"/>
</dbReference>
<dbReference type="STRING" id="716816.BST96_09695"/>
<dbReference type="EMBL" id="CP019343">
    <property type="protein sequence ID" value="ARN74370.1"/>
    <property type="molecule type" value="Genomic_DNA"/>
</dbReference>
<evidence type="ECO:0000256" key="3">
    <source>
        <dbReference type="ARBA" id="ARBA00022989"/>
    </source>
</evidence>
<dbReference type="GO" id="GO:0005524">
    <property type="term" value="F:ATP binding"/>
    <property type="evidence" value="ECO:0007669"/>
    <property type="project" value="InterPro"/>
</dbReference>
<reference evidence="7 8" key="1">
    <citation type="submission" date="2016-11" db="EMBL/GenBank/DDBJ databases">
        <title>Trade-off between light-utilization and light-protection in marine flavobacteria.</title>
        <authorList>
            <person name="Kumagai Y."/>
        </authorList>
    </citation>
    <scope>NUCLEOTIDE SEQUENCE [LARGE SCALE GENOMIC DNA]</scope>
    <source>
        <strain evidence="7 8">NBRC 107125</strain>
    </source>
</reference>
<dbReference type="GO" id="GO:0005886">
    <property type="term" value="C:plasma membrane"/>
    <property type="evidence" value="ECO:0007669"/>
    <property type="project" value="UniProtKB-SubCell"/>
</dbReference>
<dbReference type="Pfam" id="PF00664">
    <property type="entry name" value="ABC_membrane"/>
    <property type="match status" value="1"/>
</dbReference>
<keyword evidence="4 5" id="KW-0472">Membrane</keyword>
<evidence type="ECO:0000313" key="8">
    <source>
        <dbReference type="Proteomes" id="UP000193450"/>
    </source>
</evidence>
<dbReference type="AlphaFoldDB" id="A0A1X9N8J0"/>
<dbReference type="PANTHER" id="PTHR24221">
    <property type="entry name" value="ATP-BINDING CASSETTE SUB-FAMILY B"/>
    <property type="match status" value="1"/>
</dbReference>
<evidence type="ECO:0000256" key="1">
    <source>
        <dbReference type="ARBA" id="ARBA00004651"/>
    </source>
</evidence>
<evidence type="ECO:0000256" key="2">
    <source>
        <dbReference type="ARBA" id="ARBA00022692"/>
    </source>
</evidence>
<dbReference type="PROSITE" id="PS50929">
    <property type="entry name" value="ABC_TM1F"/>
    <property type="match status" value="1"/>
</dbReference>
<dbReference type="InterPro" id="IPR036640">
    <property type="entry name" value="ABC1_TM_sf"/>
</dbReference>
<dbReference type="InterPro" id="IPR027417">
    <property type="entry name" value="P-loop_NTPase"/>
</dbReference>
<comment type="subcellular location">
    <subcellularLocation>
        <location evidence="1">Cell membrane</location>
        <topology evidence="1">Multi-pass membrane protein</topology>
    </subcellularLocation>
</comment>